<dbReference type="GO" id="GO:0006357">
    <property type="term" value="P:regulation of transcription by RNA polymerase II"/>
    <property type="evidence" value="ECO:0007669"/>
    <property type="project" value="TreeGrafter"/>
</dbReference>
<keyword evidence="2 5" id="KW-0863">Zinc-finger</keyword>
<evidence type="ECO:0000313" key="9">
    <source>
        <dbReference type="EMBL" id="CAG9768032.1"/>
    </source>
</evidence>
<keyword evidence="6" id="KW-0175">Coiled coil</keyword>
<feature type="region of interest" description="Disordered" evidence="7">
    <location>
        <begin position="94"/>
        <end position="123"/>
    </location>
</feature>
<dbReference type="PROSITE" id="PS50950">
    <property type="entry name" value="ZF_THAP"/>
    <property type="match status" value="1"/>
</dbReference>
<dbReference type="EMBL" id="OU892280">
    <property type="protein sequence ID" value="CAG9768032.1"/>
    <property type="molecule type" value="Genomic_DNA"/>
</dbReference>
<dbReference type="Gene3D" id="6.20.210.20">
    <property type="entry name" value="THAP domain"/>
    <property type="match status" value="1"/>
</dbReference>
<dbReference type="GO" id="GO:0008270">
    <property type="term" value="F:zinc ion binding"/>
    <property type="evidence" value="ECO:0007669"/>
    <property type="project" value="UniProtKB-KW"/>
</dbReference>
<dbReference type="AlphaFoldDB" id="A0A9N9MPP6"/>
<evidence type="ECO:0000259" key="8">
    <source>
        <dbReference type="PROSITE" id="PS50950"/>
    </source>
</evidence>
<evidence type="ECO:0000256" key="3">
    <source>
        <dbReference type="ARBA" id="ARBA00022833"/>
    </source>
</evidence>
<organism evidence="9 10">
    <name type="scientific">Ceutorhynchus assimilis</name>
    <name type="common">cabbage seed weevil</name>
    <dbReference type="NCBI Taxonomy" id="467358"/>
    <lineage>
        <taxon>Eukaryota</taxon>
        <taxon>Metazoa</taxon>
        <taxon>Ecdysozoa</taxon>
        <taxon>Arthropoda</taxon>
        <taxon>Hexapoda</taxon>
        <taxon>Insecta</taxon>
        <taxon>Pterygota</taxon>
        <taxon>Neoptera</taxon>
        <taxon>Endopterygota</taxon>
        <taxon>Coleoptera</taxon>
        <taxon>Polyphaga</taxon>
        <taxon>Cucujiformia</taxon>
        <taxon>Curculionidae</taxon>
        <taxon>Ceutorhynchinae</taxon>
        <taxon>Ceutorhynchus</taxon>
    </lineage>
</organism>
<dbReference type="SUPFAM" id="SSF57716">
    <property type="entry name" value="Glucocorticoid receptor-like (DNA-binding domain)"/>
    <property type="match status" value="1"/>
</dbReference>
<accession>A0A9N9MPP6</accession>
<dbReference type="GO" id="GO:0003700">
    <property type="term" value="F:DNA-binding transcription factor activity"/>
    <property type="evidence" value="ECO:0007669"/>
    <property type="project" value="TreeGrafter"/>
</dbReference>
<name>A0A9N9MPP6_9CUCU</name>
<dbReference type="OrthoDB" id="7312725at2759"/>
<dbReference type="PANTHER" id="PTHR46600:SF7">
    <property type="entry name" value="SI:DKEY-228B2.6-RELATED"/>
    <property type="match status" value="1"/>
</dbReference>
<reference evidence="9" key="1">
    <citation type="submission" date="2022-01" db="EMBL/GenBank/DDBJ databases">
        <authorList>
            <person name="King R."/>
        </authorList>
    </citation>
    <scope>NUCLEOTIDE SEQUENCE</scope>
</reference>
<dbReference type="SMART" id="SM00692">
    <property type="entry name" value="DM3"/>
    <property type="match status" value="1"/>
</dbReference>
<dbReference type="Proteomes" id="UP001152799">
    <property type="component" value="Chromosome 4"/>
</dbReference>
<keyword evidence="10" id="KW-1185">Reference proteome</keyword>
<proteinExistence type="predicted"/>
<keyword evidence="3" id="KW-0862">Zinc</keyword>
<evidence type="ECO:0000313" key="10">
    <source>
        <dbReference type="Proteomes" id="UP001152799"/>
    </source>
</evidence>
<feature type="coiled-coil region" evidence="6">
    <location>
        <begin position="219"/>
        <end position="246"/>
    </location>
</feature>
<feature type="domain" description="THAP-type" evidence="8">
    <location>
        <begin position="1"/>
        <end position="83"/>
    </location>
</feature>
<evidence type="ECO:0000256" key="1">
    <source>
        <dbReference type="ARBA" id="ARBA00022723"/>
    </source>
</evidence>
<feature type="region of interest" description="Disordered" evidence="7">
    <location>
        <begin position="165"/>
        <end position="185"/>
    </location>
</feature>
<feature type="compositionally biased region" description="Acidic residues" evidence="7">
    <location>
        <begin position="106"/>
        <end position="116"/>
    </location>
</feature>
<keyword evidence="1" id="KW-0479">Metal-binding</keyword>
<protein>
    <recommendedName>
        <fullName evidence="8">THAP-type domain-containing protein</fullName>
    </recommendedName>
</protein>
<keyword evidence="4 5" id="KW-0238">DNA-binding</keyword>
<evidence type="ECO:0000256" key="5">
    <source>
        <dbReference type="PROSITE-ProRule" id="PRU00309"/>
    </source>
</evidence>
<evidence type="ECO:0000256" key="6">
    <source>
        <dbReference type="SAM" id="Coils"/>
    </source>
</evidence>
<evidence type="ECO:0000256" key="7">
    <source>
        <dbReference type="SAM" id="MobiDB-lite"/>
    </source>
</evidence>
<dbReference type="SMART" id="SM00980">
    <property type="entry name" value="THAP"/>
    <property type="match status" value="1"/>
</dbReference>
<evidence type="ECO:0000256" key="2">
    <source>
        <dbReference type="ARBA" id="ARBA00022771"/>
    </source>
</evidence>
<dbReference type="InterPro" id="IPR006612">
    <property type="entry name" value="THAP_Znf"/>
</dbReference>
<sequence length="265" mass="30243">MVASCVAYGCKNLHRAKEPLTFHSFPFKRPEILELWVKAIKRENWRPTKSSRICGAHFLKTDFFCLPNTKRILLNLDAVPSVFDVSASQARKCKKHARDSGHSEESIENIDDNEKPEEERGQDIISINQINEAVANQLGRHDDIEIEHDNEISNGMEMEVIQECNCDNKGPESSPKTQTDSGTEEQMDENWIFEIPSTSTNKLSINALKTFAEVAVQTKENGNGTVEKLRKQIKQLRQIIRRKDVKIACLEEVIKELCETAYEKI</sequence>
<dbReference type="InterPro" id="IPR038441">
    <property type="entry name" value="THAP_Znf_sf"/>
</dbReference>
<dbReference type="PANTHER" id="PTHR46600">
    <property type="entry name" value="THAP DOMAIN-CONTAINING"/>
    <property type="match status" value="1"/>
</dbReference>
<dbReference type="GO" id="GO:0000978">
    <property type="term" value="F:RNA polymerase II cis-regulatory region sequence-specific DNA binding"/>
    <property type="evidence" value="ECO:0007669"/>
    <property type="project" value="TreeGrafter"/>
</dbReference>
<dbReference type="Pfam" id="PF05485">
    <property type="entry name" value="THAP"/>
    <property type="match status" value="1"/>
</dbReference>
<evidence type="ECO:0000256" key="4">
    <source>
        <dbReference type="ARBA" id="ARBA00023125"/>
    </source>
</evidence>
<dbReference type="GO" id="GO:0005634">
    <property type="term" value="C:nucleus"/>
    <property type="evidence" value="ECO:0007669"/>
    <property type="project" value="TreeGrafter"/>
</dbReference>
<gene>
    <name evidence="9" type="ORF">CEUTPL_LOCUS8583</name>
</gene>
<dbReference type="InterPro" id="IPR026516">
    <property type="entry name" value="THAP1/10"/>
</dbReference>